<protein>
    <submittedName>
        <fullName evidence="2">Str. FM013</fullName>
    </submittedName>
</protein>
<sequence length="242" mass="27532">MPRSHRSGNTYIPLPPPPPPPPPRIPAPSVITNQQYHLIDGMNIPAGLARKRVAECHLEFINFANNNHCVLRLTFLHQLEDDTPYAPIGTRGVILDFEGVTPQASSTSGELMLCTFGYEGPHRNSLHFSQIPMGRNKTVGDCVRIIRDSDLVPCDFDHLNENLVGCRDFISQLVYRLDANRFLRLQNNAEAVYNRFNYKYYNAPLPNNRRLSPVSYAIFQQVYQHTAINGIKYVTGQRRFLP</sequence>
<feature type="region of interest" description="Disordered" evidence="1">
    <location>
        <begin position="1"/>
        <end position="27"/>
    </location>
</feature>
<dbReference type="AlphaFoldDB" id="A0A0G4NWD9"/>
<gene>
    <name evidence="2" type="ORF">PCAMFM013_S002g000292</name>
</gene>
<accession>A0A0G4NWD9</accession>
<organism evidence="2 3">
    <name type="scientific">Penicillium camemberti (strain FM 013)</name>
    <dbReference type="NCBI Taxonomy" id="1429867"/>
    <lineage>
        <taxon>Eukaryota</taxon>
        <taxon>Fungi</taxon>
        <taxon>Dikarya</taxon>
        <taxon>Ascomycota</taxon>
        <taxon>Pezizomycotina</taxon>
        <taxon>Eurotiomycetes</taxon>
        <taxon>Eurotiomycetidae</taxon>
        <taxon>Eurotiales</taxon>
        <taxon>Aspergillaceae</taxon>
        <taxon>Penicillium</taxon>
    </lineage>
</organism>
<dbReference type="Proteomes" id="UP000053732">
    <property type="component" value="Unassembled WGS sequence"/>
</dbReference>
<evidence type="ECO:0000313" key="2">
    <source>
        <dbReference type="EMBL" id="CRL18422.1"/>
    </source>
</evidence>
<proteinExistence type="predicted"/>
<name>A0A0G4NWD9_PENC3</name>
<evidence type="ECO:0000256" key="1">
    <source>
        <dbReference type="SAM" id="MobiDB-lite"/>
    </source>
</evidence>
<dbReference type="EMBL" id="HG793135">
    <property type="protein sequence ID" value="CRL18422.1"/>
    <property type="molecule type" value="Genomic_DNA"/>
</dbReference>
<evidence type="ECO:0000313" key="3">
    <source>
        <dbReference type="Proteomes" id="UP000053732"/>
    </source>
</evidence>
<reference evidence="2 3" key="1">
    <citation type="journal article" date="2014" name="Nat. Commun.">
        <title>Multiple recent horizontal transfers of a large genomic region in cheese making fungi.</title>
        <authorList>
            <person name="Cheeseman K."/>
            <person name="Ropars J."/>
            <person name="Renault P."/>
            <person name="Dupont J."/>
            <person name="Gouzy J."/>
            <person name="Branca A."/>
            <person name="Abraham A.L."/>
            <person name="Ceppi M."/>
            <person name="Conseiller E."/>
            <person name="Debuchy R."/>
            <person name="Malagnac F."/>
            <person name="Goarin A."/>
            <person name="Silar P."/>
            <person name="Lacoste S."/>
            <person name="Sallet E."/>
            <person name="Bensimon A."/>
            <person name="Giraud T."/>
            <person name="Brygoo Y."/>
        </authorList>
    </citation>
    <scope>NUCLEOTIDE SEQUENCE [LARGE SCALE GENOMIC DNA]</scope>
    <source>
        <strain evidence="3">FM 013</strain>
    </source>
</reference>
<feature type="compositionally biased region" description="Pro residues" evidence="1">
    <location>
        <begin position="13"/>
        <end position="26"/>
    </location>
</feature>
<keyword evidence="3" id="KW-1185">Reference proteome</keyword>